<feature type="compositionally biased region" description="Low complexity" evidence="1">
    <location>
        <begin position="138"/>
        <end position="153"/>
    </location>
</feature>
<feature type="non-terminal residue" evidence="2">
    <location>
        <position position="254"/>
    </location>
</feature>
<accession>A0A6J4IM68</accession>
<evidence type="ECO:0000313" key="2">
    <source>
        <dbReference type="EMBL" id="CAA9254044.1"/>
    </source>
</evidence>
<organism evidence="2">
    <name type="scientific">uncultured Acetobacteraceae bacterium</name>
    <dbReference type="NCBI Taxonomy" id="169975"/>
    <lineage>
        <taxon>Bacteria</taxon>
        <taxon>Pseudomonadati</taxon>
        <taxon>Pseudomonadota</taxon>
        <taxon>Alphaproteobacteria</taxon>
        <taxon>Acetobacterales</taxon>
        <taxon>Acetobacteraceae</taxon>
        <taxon>environmental samples</taxon>
    </lineage>
</organism>
<feature type="compositionally biased region" description="Basic residues" evidence="1">
    <location>
        <begin position="124"/>
        <end position="134"/>
    </location>
</feature>
<sequence length="254" mass="26026">EQGHDPQHHPPQPAARPLAGRPGGHARRAAGHAPAPPHPGPVAPAAAGAGGALRAQSGEGIRHGGARAGARRRARRRGRLPGGAEPALALRHGAARRDGRHPLGKPAVAGGREAPCRSGGQRGRAARLRRHRRDGHVDAALGAGAAHHAQHPAGDGDRGAARHPRGRRLRGGVGPAARGEPGRAHRRPHAAQRHARHRALAQRRHRADLGTRRARAAAPARGAGGRRPGGAADGGRFPAAADRRAGRTAGAGRL</sequence>
<dbReference type="EMBL" id="CADCTL010000158">
    <property type="protein sequence ID" value="CAA9254044.1"/>
    <property type="molecule type" value="Genomic_DNA"/>
</dbReference>
<name>A0A6J4IM68_9PROT</name>
<feature type="compositionally biased region" description="Low complexity" evidence="1">
    <location>
        <begin position="43"/>
        <end position="59"/>
    </location>
</feature>
<dbReference type="AlphaFoldDB" id="A0A6J4IM68"/>
<reference evidence="2" key="1">
    <citation type="submission" date="2020-02" db="EMBL/GenBank/DDBJ databases">
        <authorList>
            <person name="Meier V. D."/>
        </authorList>
    </citation>
    <scope>NUCLEOTIDE SEQUENCE</scope>
    <source>
        <strain evidence="2">AVDCRST_MAG04</strain>
    </source>
</reference>
<protein>
    <submittedName>
        <fullName evidence="2">Uncharacterized protein</fullName>
    </submittedName>
</protein>
<gene>
    <name evidence="2" type="ORF">AVDCRST_MAG04-2267</name>
</gene>
<feature type="compositionally biased region" description="Basic residues" evidence="1">
    <location>
        <begin position="184"/>
        <end position="206"/>
    </location>
</feature>
<proteinExistence type="predicted"/>
<feature type="non-terminal residue" evidence="2">
    <location>
        <position position="1"/>
    </location>
</feature>
<feature type="region of interest" description="Disordered" evidence="1">
    <location>
        <begin position="1"/>
        <end position="254"/>
    </location>
</feature>
<feature type="compositionally biased region" description="Basic residues" evidence="1">
    <location>
        <begin position="161"/>
        <end position="170"/>
    </location>
</feature>
<evidence type="ECO:0000256" key="1">
    <source>
        <dbReference type="SAM" id="MobiDB-lite"/>
    </source>
</evidence>
<feature type="compositionally biased region" description="Gly residues" evidence="1">
    <location>
        <begin position="222"/>
        <end position="233"/>
    </location>
</feature>
<feature type="compositionally biased region" description="Basic residues" evidence="1">
    <location>
        <begin position="69"/>
        <end position="79"/>
    </location>
</feature>